<dbReference type="SMART" id="SM00857">
    <property type="entry name" value="Resolvase"/>
    <property type="match status" value="1"/>
</dbReference>
<sequence>MSRKVAIYVRVSTTNQAEEGYSVQEQQNALNKYAEAMGWTVYKEYVDAGFSGGKLERPAINNLISDSKMKIFDTVLVYKLDRLSRSVRDTLYLIRDVFQKNGIQFISLQESIDTNSPVGNFFLTQLSAIAEFERDQITERMNMGRLGRARSGKPMMWTRPAFGYRYDKKTGELHINESEGNIVREIYKMYLEGTSITKLRDYLNENHKEGRSKEWSYRIIRNILGNPVYIGFNRFKGELYKGNHETLIDPEIFEMTQRELKKRQKQAYEQKNNSRPFQSKYSHLKQEQDNRASRKLS</sequence>
<gene>
    <name evidence="9" type="ORF">HZY93_06960</name>
</gene>
<name>A0A7Z0LDY6_9STRE</name>
<evidence type="ECO:0000256" key="1">
    <source>
        <dbReference type="ARBA" id="ARBA00022908"/>
    </source>
</evidence>
<dbReference type="InterPro" id="IPR006118">
    <property type="entry name" value="Recombinase_CS"/>
</dbReference>
<evidence type="ECO:0000259" key="8">
    <source>
        <dbReference type="PROSITE" id="PS51737"/>
    </source>
</evidence>
<keyword evidence="3" id="KW-0233">DNA recombination</keyword>
<dbReference type="InterPro" id="IPR050639">
    <property type="entry name" value="SSR_resolvase"/>
</dbReference>
<evidence type="ECO:0000313" key="10">
    <source>
        <dbReference type="Proteomes" id="UP000563349"/>
    </source>
</evidence>
<proteinExistence type="predicted"/>
<reference evidence="9 10" key="1">
    <citation type="submission" date="2020-07" db="EMBL/GenBank/DDBJ databases">
        <title>MOT database genomes.</title>
        <authorList>
            <person name="Joseph S."/>
            <person name="Aduse-Opoku J."/>
            <person name="Hashim A."/>
            <person name="Wade W."/>
            <person name="Curtis M."/>
        </authorList>
    </citation>
    <scope>NUCLEOTIDE SEQUENCE [LARGE SCALE GENOMIC DNA]</scope>
    <source>
        <strain evidence="9 10">CCW311</strain>
    </source>
</reference>
<dbReference type="SUPFAM" id="SSF53041">
    <property type="entry name" value="Resolvase-like"/>
    <property type="match status" value="1"/>
</dbReference>
<dbReference type="PROSITE" id="PS51736">
    <property type="entry name" value="RECOMBINASES_3"/>
    <property type="match status" value="1"/>
</dbReference>
<dbReference type="InterPro" id="IPR006119">
    <property type="entry name" value="Resolv_N"/>
</dbReference>
<feature type="active site" description="O-(5'-phospho-DNA)-serine intermediate" evidence="4 5">
    <location>
        <position position="12"/>
    </location>
</feature>
<dbReference type="RefSeq" id="WP_179924224.1">
    <property type="nucleotide sequence ID" value="NZ_CP128228.1"/>
</dbReference>
<evidence type="ECO:0000259" key="7">
    <source>
        <dbReference type="PROSITE" id="PS51736"/>
    </source>
</evidence>
<dbReference type="GO" id="GO:0000150">
    <property type="term" value="F:DNA strand exchange activity"/>
    <property type="evidence" value="ECO:0007669"/>
    <property type="project" value="InterPro"/>
</dbReference>
<dbReference type="GO" id="GO:0003677">
    <property type="term" value="F:DNA binding"/>
    <property type="evidence" value="ECO:0007669"/>
    <property type="project" value="UniProtKB-KW"/>
</dbReference>
<dbReference type="Proteomes" id="UP000563349">
    <property type="component" value="Unassembled WGS sequence"/>
</dbReference>
<dbReference type="PANTHER" id="PTHR30461:SF23">
    <property type="entry name" value="DNA RECOMBINASE-RELATED"/>
    <property type="match status" value="1"/>
</dbReference>
<dbReference type="Pfam" id="PF00239">
    <property type="entry name" value="Resolvase"/>
    <property type="match status" value="1"/>
</dbReference>
<feature type="compositionally biased region" description="Basic and acidic residues" evidence="6">
    <location>
        <begin position="284"/>
        <end position="297"/>
    </location>
</feature>
<evidence type="ECO:0000256" key="6">
    <source>
        <dbReference type="SAM" id="MobiDB-lite"/>
    </source>
</evidence>
<feature type="region of interest" description="Disordered" evidence="6">
    <location>
        <begin position="260"/>
        <end position="297"/>
    </location>
</feature>
<dbReference type="InterPro" id="IPR036162">
    <property type="entry name" value="Resolvase-like_N_sf"/>
</dbReference>
<keyword evidence="10" id="KW-1185">Reference proteome</keyword>
<keyword evidence="2" id="KW-0238">DNA-binding</keyword>
<feature type="compositionally biased region" description="Polar residues" evidence="6">
    <location>
        <begin position="267"/>
        <end position="281"/>
    </location>
</feature>
<dbReference type="CDD" id="cd03768">
    <property type="entry name" value="SR_ResInv"/>
    <property type="match status" value="1"/>
</dbReference>
<organism evidence="9 10">
    <name type="scientific">Streptococcus danieliae</name>
    <dbReference type="NCBI Taxonomy" id="747656"/>
    <lineage>
        <taxon>Bacteria</taxon>
        <taxon>Bacillati</taxon>
        <taxon>Bacillota</taxon>
        <taxon>Bacilli</taxon>
        <taxon>Lactobacillales</taxon>
        <taxon>Streptococcaceae</taxon>
        <taxon>Streptococcus</taxon>
    </lineage>
</organism>
<evidence type="ECO:0000256" key="4">
    <source>
        <dbReference type="PIRSR" id="PIRSR606118-50"/>
    </source>
</evidence>
<keyword evidence="1" id="KW-0229">DNA integration</keyword>
<evidence type="ECO:0000256" key="2">
    <source>
        <dbReference type="ARBA" id="ARBA00023125"/>
    </source>
</evidence>
<feature type="domain" description="Recombinase" evidence="8">
    <location>
        <begin position="161"/>
        <end position="266"/>
    </location>
</feature>
<dbReference type="Gene3D" id="3.90.1750.20">
    <property type="entry name" value="Putative Large Serine Recombinase, Chain B, Domain 2"/>
    <property type="match status" value="1"/>
</dbReference>
<dbReference type="GO" id="GO:0015074">
    <property type="term" value="P:DNA integration"/>
    <property type="evidence" value="ECO:0007669"/>
    <property type="project" value="UniProtKB-KW"/>
</dbReference>
<dbReference type="EMBL" id="JACBYG010000099">
    <property type="protein sequence ID" value="NYS49693.1"/>
    <property type="molecule type" value="Genomic_DNA"/>
</dbReference>
<accession>A0A7Z0LDY6</accession>
<dbReference type="PANTHER" id="PTHR30461">
    <property type="entry name" value="DNA-INVERTASE FROM LAMBDOID PROPHAGE"/>
    <property type="match status" value="1"/>
</dbReference>
<protein>
    <submittedName>
        <fullName evidence="9">Recombinase family protein</fullName>
    </submittedName>
</protein>
<dbReference type="PROSITE" id="PS00397">
    <property type="entry name" value="RECOMBINASES_1"/>
    <property type="match status" value="1"/>
</dbReference>
<evidence type="ECO:0000256" key="5">
    <source>
        <dbReference type="PROSITE-ProRule" id="PRU10137"/>
    </source>
</evidence>
<evidence type="ECO:0000256" key="3">
    <source>
        <dbReference type="ARBA" id="ARBA00023172"/>
    </source>
</evidence>
<comment type="caution">
    <text evidence="9">The sequence shown here is derived from an EMBL/GenBank/DDBJ whole genome shotgun (WGS) entry which is preliminary data.</text>
</comment>
<evidence type="ECO:0000313" key="9">
    <source>
        <dbReference type="EMBL" id="NYS49693.1"/>
    </source>
</evidence>
<feature type="domain" description="Resolvase/invertase-type recombinase catalytic" evidence="7">
    <location>
        <begin position="4"/>
        <end position="152"/>
    </location>
</feature>
<dbReference type="Pfam" id="PF07508">
    <property type="entry name" value="Recombinase"/>
    <property type="match status" value="1"/>
</dbReference>
<dbReference type="AlphaFoldDB" id="A0A7Z0LDY6"/>
<dbReference type="InterPro" id="IPR038109">
    <property type="entry name" value="DNA_bind_recomb_sf"/>
</dbReference>
<dbReference type="Gene3D" id="3.40.50.1390">
    <property type="entry name" value="Resolvase, N-terminal catalytic domain"/>
    <property type="match status" value="1"/>
</dbReference>
<dbReference type="PROSITE" id="PS51737">
    <property type="entry name" value="RECOMBINASE_DNA_BIND"/>
    <property type="match status" value="1"/>
</dbReference>
<dbReference type="InterPro" id="IPR011109">
    <property type="entry name" value="DNA_bind_recombinase_dom"/>
</dbReference>